<organism evidence="1 2">
    <name type="scientific">Catharanthus roseus</name>
    <name type="common">Madagascar periwinkle</name>
    <name type="synonym">Vinca rosea</name>
    <dbReference type="NCBI Taxonomy" id="4058"/>
    <lineage>
        <taxon>Eukaryota</taxon>
        <taxon>Viridiplantae</taxon>
        <taxon>Streptophyta</taxon>
        <taxon>Embryophyta</taxon>
        <taxon>Tracheophyta</taxon>
        <taxon>Spermatophyta</taxon>
        <taxon>Magnoliopsida</taxon>
        <taxon>eudicotyledons</taxon>
        <taxon>Gunneridae</taxon>
        <taxon>Pentapetalae</taxon>
        <taxon>asterids</taxon>
        <taxon>lamiids</taxon>
        <taxon>Gentianales</taxon>
        <taxon>Apocynaceae</taxon>
        <taxon>Rauvolfioideae</taxon>
        <taxon>Vinceae</taxon>
        <taxon>Catharanthinae</taxon>
        <taxon>Catharanthus</taxon>
    </lineage>
</organism>
<accession>A0ACC0BZL0</accession>
<evidence type="ECO:0000313" key="2">
    <source>
        <dbReference type="Proteomes" id="UP001060085"/>
    </source>
</evidence>
<evidence type="ECO:0000313" key="1">
    <source>
        <dbReference type="EMBL" id="KAI5678075.1"/>
    </source>
</evidence>
<keyword evidence="2" id="KW-1185">Reference proteome</keyword>
<proteinExistence type="predicted"/>
<sequence length="227" mass="24325">MAAELADLVDNEGNVRPNMMVGIVKDFFESPAGGKRFYSLTTPMVSYALTKLVDAIYNNNHSVTMPSIMDMYYNKEAKCPRLPWNKVIDVDGSMSGPGDELFDGGYEGVESPLMTEVFREGNQSVLDTFDNVTVPNPEKAIVLGDEGLIGDWLVVDRPNVQSAIGSDVSVDRLGLRVSGGDQASDTSMPADTDVVLPAKPFGTVVGPGERSGRPAHLDGSLPIVRSG</sequence>
<dbReference type="EMBL" id="CM044702">
    <property type="protein sequence ID" value="KAI5678075.1"/>
    <property type="molecule type" value="Genomic_DNA"/>
</dbReference>
<name>A0ACC0BZL0_CATRO</name>
<comment type="caution">
    <text evidence="1">The sequence shown here is derived from an EMBL/GenBank/DDBJ whole genome shotgun (WGS) entry which is preliminary data.</text>
</comment>
<dbReference type="Proteomes" id="UP001060085">
    <property type="component" value="Linkage Group LG02"/>
</dbReference>
<protein>
    <submittedName>
        <fullName evidence="1">Uncharacterized protein</fullName>
    </submittedName>
</protein>
<reference evidence="2" key="1">
    <citation type="journal article" date="2023" name="Nat. Plants">
        <title>Single-cell RNA sequencing provides a high-resolution roadmap for understanding the multicellular compartmentation of specialized metabolism.</title>
        <authorList>
            <person name="Sun S."/>
            <person name="Shen X."/>
            <person name="Li Y."/>
            <person name="Li Y."/>
            <person name="Wang S."/>
            <person name="Li R."/>
            <person name="Zhang H."/>
            <person name="Shen G."/>
            <person name="Guo B."/>
            <person name="Wei J."/>
            <person name="Xu J."/>
            <person name="St-Pierre B."/>
            <person name="Chen S."/>
            <person name="Sun C."/>
        </authorList>
    </citation>
    <scope>NUCLEOTIDE SEQUENCE [LARGE SCALE GENOMIC DNA]</scope>
</reference>
<gene>
    <name evidence="1" type="ORF">M9H77_09025</name>
</gene>